<proteinExistence type="predicted"/>
<comment type="caution">
    <text evidence="2">The sequence shown here is derived from an EMBL/GenBank/DDBJ whole genome shotgun (WGS) entry which is preliminary data.</text>
</comment>
<evidence type="ECO:0000313" key="2">
    <source>
        <dbReference type="EMBL" id="KAL1886540.1"/>
    </source>
</evidence>
<sequence length="265" mass="29932">MAQEQVSDSIPIQTINAIIFEVIPGGYSALRDAKSALASAAASVTMRTTSDRTVIANNEGDTFLEKMESDVQGLKAEIEDFKAESEKQHAAISAEFQEIKAEQQKLGGRVSDLEKNISHAQKLSKLYDSVRERFLLTYFRDHVRGKKNKHKAIINHLNEVVVHGVQCVVDSEVIKKHPDGPYWYRKIYGVNPEVISNLDQDKHDSVIKVLDLVGGVHLKNMFLEEESDLTFQHIVDLLHERQYDAAQEECTGFLQKEAEKQRDAK</sequence>
<reference evidence="2 3" key="1">
    <citation type="journal article" date="2024" name="IMA Fungus">
        <title>IMA Genome - F19 : A genome assembly and annotation guide to empower mycologists, including annotated draft genome sequences of Ceratocystis pirilliformis, Diaporthe australafricana, Fusarium ophioides, Paecilomyces lecythidis, and Sporothrix stenoceras.</title>
        <authorList>
            <person name="Aylward J."/>
            <person name="Wilson A.M."/>
            <person name="Visagie C.M."/>
            <person name="Spraker J."/>
            <person name="Barnes I."/>
            <person name="Buitendag C."/>
            <person name="Ceriani C."/>
            <person name="Del Mar Angel L."/>
            <person name="du Plessis D."/>
            <person name="Fuchs T."/>
            <person name="Gasser K."/>
            <person name="Kramer D."/>
            <person name="Li W."/>
            <person name="Munsamy K."/>
            <person name="Piso A."/>
            <person name="Price J.L."/>
            <person name="Sonnekus B."/>
            <person name="Thomas C."/>
            <person name="van der Nest A."/>
            <person name="van Dijk A."/>
            <person name="van Heerden A."/>
            <person name="van Vuuren N."/>
            <person name="Yilmaz N."/>
            <person name="Duong T.A."/>
            <person name="van der Merwe N.A."/>
            <person name="Wingfield M.J."/>
            <person name="Wingfield B.D."/>
        </authorList>
    </citation>
    <scope>NUCLEOTIDE SEQUENCE [LARGE SCALE GENOMIC DNA]</scope>
    <source>
        <strain evidence="2 3">CMW 18167</strain>
    </source>
</reference>
<accession>A0ABR3YE09</accession>
<keyword evidence="1" id="KW-0175">Coiled coil</keyword>
<evidence type="ECO:0000256" key="1">
    <source>
        <dbReference type="SAM" id="Coils"/>
    </source>
</evidence>
<dbReference type="EMBL" id="JAVDPF010000001">
    <property type="protein sequence ID" value="KAL1886540.1"/>
    <property type="molecule type" value="Genomic_DNA"/>
</dbReference>
<organism evidence="2 3">
    <name type="scientific">Paecilomyces lecythidis</name>
    <dbReference type="NCBI Taxonomy" id="3004212"/>
    <lineage>
        <taxon>Eukaryota</taxon>
        <taxon>Fungi</taxon>
        <taxon>Dikarya</taxon>
        <taxon>Ascomycota</taxon>
        <taxon>Pezizomycotina</taxon>
        <taxon>Eurotiomycetes</taxon>
        <taxon>Eurotiomycetidae</taxon>
        <taxon>Eurotiales</taxon>
        <taxon>Thermoascaceae</taxon>
        <taxon>Paecilomyces</taxon>
    </lineage>
</organism>
<feature type="coiled-coil region" evidence="1">
    <location>
        <begin position="64"/>
        <end position="102"/>
    </location>
</feature>
<protein>
    <submittedName>
        <fullName evidence="2">Uncharacterized protein</fullName>
    </submittedName>
</protein>
<gene>
    <name evidence="2" type="ORF">Plec18167_000472</name>
</gene>
<dbReference type="Proteomes" id="UP001583193">
    <property type="component" value="Unassembled WGS sequence"/>
</dbReference>
<evidence type="ECO:0000313" key="3">
    <source>
        <dbReference type="Proteomes" id="UP001583193"/>
    </source>
</evidence>
<keyword evidence="3" id="KW-1185">Reference proteome</keyword>
<name>A0ABR3YE09_9EURO</name>